<dbReference type="AlphaFoldDB" id="A0A9N9APF9"/>
<sequence>MLVYKNVSLIIPKRTVVLNNLLFHQKRNRKFVKSTEFSILLSTFEAHPSFPNFSITSTVCKRGFGSAFCCNYATDSKNNAHISAELIPENRFYVAKDSSKQFYENFRKSIKEGGVKGITCSYQELYDSEDRIHLTLEDYSETISILQKSNSDGVLTLLNRMLEDMQKLGLRPGQREYHALIYANGLHGRLLDSRKILDTMKDNGIARSDVTYSALIEAFRQSSDLDGALLVFREMQENGVKPNSTTYSSLIDLYCKKGDVENAGELYREMIEIGMLPDATTFDVLLNSYINIGNIEKAEELRREIINSKDTKIYDKLKMMKRRSERDSKESTEFHDELASNNIKADKAVSNLLLEEGNMEKVMERFRKMLDDGVEPSSTVHSKILTEMIKSGDTDKAVELFQRLMVNESSNEQNFRTFKNFFHRFRDNLNLTRGFLQELVDRNLAIDDNVYNALISIHVEELDIDGAIEVYNILKKQGRTLNVISFTNLTKTMIVSGREDDAMQFYYEVKQTGVNLDVQGYTTLLDSFVKMRRIAEAQRLFSDMLRSEVRPNVKTYTVLINGLGQQYDYEGVKNIHSIVKMDLNVDLDMGIYNALMDAYNRCGYVLQVLTIWDLLIASEQPINDTTVSIVIDSCGYGREIRRLVQIWNDLRAKKFPLTLGNYHSLIEALARNQLFDEAKYILFNELVAEGFTPEANTIRPLLNFLHDIPGKSRDEYQVIEWVRNNYPRLAKEMKFTNYKK</sequence>
<accession>A0A9N9APF9</accession>
<evidence type="ECO:0000256" key="2">
    <source>
        <dbReference type="ARBA" id="ARBA00022737"/>
    </source>
</evidence>
<dbReference type="NCBIfam" id="TIGR00756">
    <property type="entry name" value="PPR"/>
    <property type="match status" value="3"/>
</dbReference>
<feature type="repeat" description="PPR" evidence="5">
    <location>
        <begin position="208"/>
        <end position="242"/>
    </location>
</feature>
<evidence type="ECO:0000256" key="5">
    <source>
        <dbReference type="PROSITE-ProRule" id="PRU00708"/>
    </source>
</evidence>
<gene>
    <name evidence="6" type="ORF">AMORRO_LOCUS4908</name>
</gene>
<keyword evidence="7" id="KW-1185">Reference proteome</keyword>
<dbReference type="EMBL" id="CAJVPV010002802">
    <property type="protein sequence ID" value="CAG8536231.1"/>
    <property type="molecule type" value="Genomic_DNA"/>
</dbReference>
<feature type="repeat" description="PPR" evidence="5">
    <location>
        <begin position="243"/>
        <end position="277"/>
    </location>
</feature>
<protein>
    <submittedName>
        <fullName evidence="6">10458_t:CDS:1</fullName>
    </submittedName>
</protein>
<dbReference type="InterPro" id="IPR002885">
    <property type="entry name" value="PPR_rpt"/>
</dbReference>
<dbReference type="Gene3D" id="1.25.40.10">
    <property type="entry name" value="Tetratricopeptide repeat domain"/>
    <property type="match status" value="5"/>
</dbReference>
<comment type="caution">
    <text evidence="6">The sequence shown here is derived from an EMBL/GenBank/DDBJ whole genome shotgun (WGS) entry which is preliminary data.</text>
</comment>
<evidence type="ECO:0000313" key="7">
    <source>
        <dbReference type="Proteomes" id="UP000789342"/>
    </source>
</evidence>
<dbReference type="Pfam" id="PF01535">
    <property type="entry name" value="PPR"/>
    <property type="match status" value="3"/>
</dbReference>
<dbReference type="Pfam" id="PF13041">
    <property type="entry name" value="PPR_2"/>
    <property type="match status" value="1"/>
</dbReference>
<evidence type="ECO:0000256" key="1">
    <source>
        <dbReference type="ARBA" id="ARBA00006192"/>
    </source>
</evidence>
<proteinExistence type="inferred from homology"/>
<dbReference type="Proteomes" id="UP000789342">
    <property type="component" value="Unassembled WGS sequence"/>
</dbReference>
<evidence type="ECO:0000256" key="3">
    <source>
        <dbReference type="ARBA" id="ARBA00044493"/>
    </source>
</evidence>
<comment type="subunit">
    <text evidence="4">Binds to mitochondrial small subunit 15S rRNA.</text>
</comment>
<dbReference type="InterPro" id="IPR011990">
    <property type="entry name" value="TPR-like_helical_dom_sf"/>
</dbReference>
<dbReference type="SUPFAM" id="SSF48452">
    <property type="entry name" value="TPR-like"/>
    <property type="match status" value="1"/>
</dbReference>
<evidence type="ECO:0000313" key="6">
    <source>
        <dbReference type="EMBL" id="CAG8536231.1"/>
    </source>
</evidence>
<feature type="repeat" description="PPR" evidence="5">
    <location>
        <begin position="658"/>
        <end position="693"/>
    </location>
</feature>
<organism evidence="6 7">
    <name type="scientific">Acaulospora morrowiae</name>
    <dbReference type="NCBI Taxonomy" id="94023"/>
    <lineage>
        <taxon>Eukaryota</taxon>
        <taxon>Fungi</taxon>
        <taxon>Fungi incertae sedis</taxon>
        <taxon>Mucoromycota</taxon>
        <taxon>Glomeromycotina</taxon>
        <taxon>Glomeromycetes</taxon>
        <taxon>Diversisporales</taxon>
        <taxon>Acaulosporaceae</taxon>
        <taxon>Acaulospora</taxon>
    </lineage>
</organism>
<comment type="function">
    <text evidence="3">Regulates mitochondrial small subunit maturation by controlling 15S rRNA 5'-end processing. Localizes to the 5' precursor of the 15S rRNA in a position that is subsequently occupied by mS47 in the mature yeast mtSSU. Uses structure and sequence-specific RNA recognition, binding to a single-stranded region of the precursor and specifically recognizing bases -6 to -1. The exchange of Ccm1 for mS47 is coupled to the irreversible removal of precursor rRNA that is accompanied by conformational changes of the mitoribosomal proteins uS5m and mS26. These conformational changes signal completion of 5'-end rRNA processing through protection of the mature 5'-end of the 15S rRNA and stabilization of mS47. The removal of the 5' precursor together with the dissociation of Ccm1 may be catalyzed by the 5'-3' exoribonuclease Pet127. Involved in the specific removal of group I introns in mitochondrial encoded transcripts.</text>
</comment>
<feature type="repeat" description="PPR" evidence="5">
    <location>
        <begin position="517"/>
        <end position="551"/>
    </location>
</feature>
<reference evidence="6" key="1">
    <citation type="submission" date="2021-06" db="EMBL/GenBank/DDBJ databases">
        <authorList>
            <person name="Kallberg Y."/>
            <person name="Tangrot J."/>
            <person name="Rosling A."/>
        </authorList>
    </citation>
    <scope>NUCLEOTIDE SEQUENCE</scope>
    <source>
        <strain evidence="6">CL551</strain>
    </source>
</reference>
<evidence type="ECO:0000256" key="4">
    <source>
        <dbReference type="ARBA" id="ARBA00044511"/>
    </source>
</evidence>
<dbReference type="PANTHER" id="PTHR47447:SF28">
    <property type="entry name" value="PENTACOTRIPEPTIDE-REPEAT REGION OF PRORP DOMAIN-CONTAINING PROTEIN"/>
    <property type="match status" value="1"/>
</dbReference>
<dbReference type="OrthoDB" id="185373at2759"/>
<comment type="similarity">
    <text evidence="1">Belongs to the CCM1 family.</text>
</comment>
<keyword evidence="2" id="KW-0677">Repeat</keyword>
<name>A0A9N9APF9_9GLOM</name>
<dbReference type="PANTHER" id="PTHR47447">
    <property type="entry name" value="OS03G0856100 PROTEIN"/>
    <property type="match status" value="1"/>
</dbReference>
<dbReference type="PROSITE" id="PS51375">
    <property type="entry name" value="PPR"/>
    <property type="match status" value="4"/>
</dbReference>
<dbReference type="Pfam" id="PF13812">
    <property type="entry name" value="PPR_3"/>
    <property type="match status" value="1"/>
</dbReference>